<dbReference type="Gene3D" id="1.10.10.10">
    <property type="entry name" value="Winged helix-like DNA-binding domain superfamily/Winged helix DNA-binding domain"/>
    <property type="match status" value="1"/>
</dbReference>
<evidence type="ECO:0000256" key="1">
    <source>
        <dbReference type="SAM" id="MobiDB-lite"/>
    </source>
</evidence>
<dbReference type="SUPFAM" id="SSF46785">
    <property type="entry name" value="Winged helix' DNA-binding domain"/>
    <property type="match status" value="1"/>
</dbReference>
<dbReference type="EMBL" id="KZ348652">
    <property type="protein sequence ID" value="PIO65875.1"/>
    <property type="molecule type" value="Genomic_DNA"/>
</dbReference>
<dbReference type="Proteomes" id="UP000230423">
    <property type="component" value="Unassembled WGS sequence"/>
</dbReference>
<dbReference type="InterPro" id="IPR036388">
    <property type="entry name" value="WH-like_DNA-bd_sf"/>
</dbReference>
<reference evidence="2 3" key="1">
    <citation type="submission" date="2015-09" db="EMBL/GenBank/DDBJ databases">
        <title>Draft genome of the parasitic nematode Teladorsagia circumcincta isolate WARC Sus (inbred).</title>
        <authorList>
            <person name="Mitreva M."/>
        </authorList>
    </citation>
    <scope>NUCLEOTIDE SEQUENCE [LARGE SCALE GENOMIC DNA]</scope>
    <source>
        <strain evidence="2 3">S</strain>
    </source>
</reference>
<dbReference type="AlphaFoldDB" id="A0A2G9U6S8"/>
<dbReference type="OrthoDB" id="8196042at2759"/>
<organism evidence="2 3">
    <name type="scientific">Teladorsagia circumcincta</name>
    <name type="common">Brown stomach worm</name>
    <name type="synonym">Ostertagia circumcincta</name>
    <dbReference type="NCBI Taxonomy" id="45464"/>
    <lineage>
        <taxon>Eukaryota</taxon>
        <taxon>Metazoa</taxon>
        <taxon>Ecdysozoa</taxon>
        <taxon>Nematoda</taxon>
        <taxon>Chromadorea</taxon>
        <taxon>Rhabditida</taxon>
        <taxon>Rhabditina</taxon>
        <taxon>Rhabditomorpha</taxon>
        <taxon>Strongyloidea</taxon>
        <taxon>Trichostrongylidae</taxon>
        <taxon>Teladorsagia</taxon>
    </lineage>
</organism>
<feature type="region of interest" description="Disordered" evidence="1">
    <location>
        <begin position="34"/>
        <end position="67"/>
    </location>
</feature>
<sequence>MYACKMYYYQRGILQKVDGQRLVYQFVDVPKEALQDSPFDSGTDSAGSEAFEDPDSPTALSEEIHINSPTNTTLLKEAKVEQV</sequence>
<proteinExistence type="predicted"/>
<accession>A0A2G9U6S8</accession>
<dbReference type="InterPro" id="IPR036390">
    <property type="entry name" value="WH_DNA-bd_sf"/>
</dbReference>
<protein>
    <recommendedName>
        <fullName evidence="4">ETS domain-containing protein</fullName>
    </recommendedName>
</protein>
<gene>
    <name evidence="2" type="ORF">TELCIR_12432</name>
</gene>
<evidence type="ECO:0000313" key="2">
    <source>
        <dbReference type="EMBL" id="PIO65875.1"/>
    </source>
</evidence>
<keyword evidence="3" id="KW-1185">Reference proteome</keyword>
<evidence type="ECO:0000313" key="3">
    <source>
        <dbReference type="Proteomes" id="UP000230423"/>
    </source>
</evidence>
<name>A0A2G9U6S8_TELCI</name>
<evidence type="ECO:0008006" key="4">
    <source>
        <dbReference type="Google" id="ProtNLM"/>
    </source>
</evidence>